<keyword evidence="1" id="KW-0732">Signal</keyword>
<sequence>MIKKRHTTILAIALVLGSFSASDAEYLIYLKGGHFIVADDCTFRVRKEVGKTPEGDERSILTEDCTKGKPEGQIFWSTINGNFGEVSADDAYAIFGTKSLLPIKLSGTTMPLEDYLITNRGDSFVNSKGVPEENGAEVYGMKRDELIKVDRRGVIEIAPERLAKSRSEGLCPGQKVEFGVSETELVGDHLLGVITNLSKEPWAPQIEVEIRVKGRRKGKFPVKDSNVLDPYESTSFDEQLKAKDIDKLEWLKLYFKDPEAPVKLCYRKLQTGTKGSN</sequence>
<gene>
    <name evidence="2" type="ORF">CLG94_09190</name>
</gene>
<dbReference type="Proteomes" id="UP000241436">
    <property type="component" value="Unassembled WGS sequence"/>
</dbReference>
<dbReference type="AlphaFoldDB" id="A0A2T4TWF1"/>
<evidence type="ECO:0000313" key="3">
    <source>
        <dbReference type="Proteomes" id="UP000241436"/>
    </source>
</evidence>
<evidence type="ECO:0000256" key="1">
    <source>
        <dbReference type="SAM" id="SignalP"/>
    </source>
</evidence>
<reference evidence="3" key="2">
    <citation type="journal article" date="2018" name="Environ. Microbiol.">
        <title>Bloom of a denitrifying methanotroph, 'Candidatus Methylomirabilis limnetica', in a deep stratified lake.</title>
        <authorList>
            <person name="Graf J.S."/>
            <person name="Mayr M.J."/>
            <person name="Marchant H.K."/>
            <person name="Tienken D."/>
            <person name="Hach P.F."/>
            <person name="Brand A."/>
            <person name="Schubert C.J."/>
            <person name="Kuypers M.M."/>
            <person name="Milucka J."/>
        </authorList>
    </citation>
    <scope>NUCLEOTIDE SEQUENCE [LARGE SCALE GENOMIC DNA]</scope>
    <source>
        <strain evidence="3">Zug</strain>
    </source>
</reference>
<dbReference type="EMBL" id="NVQC01000023">
    <property type="protein sequence ID" value="PTL35437.1"/>
    <property type="molecule type" value="Genomic_DNA"/>
</dbReference>
<feature type="signal peptide" evidence="1">
    <location>
        <begin position="1"/>
        <end position="23"/>
    </location>
</feature>
<evidence type="ECO:0000313" key="2">
    <source>
        <dbReference type="EMBL" id="PTL35437.1"/>
    </source>
</evidence>
<accession>A0A2T4TWF1</accession>
<reference evidence="2 3" key="1">
    <citation type="submission" date="2017-09" db="EMBL/GenBank/DDBJ databases">
        <title>Bloom of a denitrifying methanotroph, Candidatus Methylomirabilis limnetica, in a deep stratified lake.</title>
        <authorList>
            <person name="Graf J.S."/>
            <person name="Marchant H.K."/>
            <person name="Tienken D."/>
            <person name="Hach P.F."/>
            <person name="Brand A."/>
            <person name="Schubert C.J."/>
            <person name="Kuypers M.M."/>
            <person name="Milucka J."/>
        </authorList>
    </citation>
    <scope>NUCLEOTIDE SEQUENCE [LARGE SCALE GENOMIC DNA]</scope>
    <source>
        <strain evidence="2 3">Zug</strain>
    </source>
</reference>
<dbReference type="RefSeq" id="WP_107562886.1">
    <property type="nucleotide sequence ID" value="NZ_NVQC01000023.1"/>
</dbReference>
<name>A0A2T4TWF1_9BACT</name>
<feature type="chain" id="PRO_5015408657" evidence="1">
    <location>
        <begin position="24"/>
        <end position="277"/>
    </location>
</feature>
<keyword evidence="3" id="KW-1185">Reference proteome</keyword>
<organism evidence="2 3">
    <name type="scientific">Candidatus Methylomirabilis limnetica</name>
    <dbReference type="NCBI Taxonomy" id="2033718"/>
    <lineage>
        <taxon>Bacteria</taxon>
        <taxon>Candidatus Methylomirabilota</taxon>
        <taxon>Candidatus Methylomirabilia</taxon>
        <taxon>Candidatus Methylomirabilales</taxon>
        <taxon>Candidatus Methylomirabilaceae</taxon>
        <taxon>Candidatus Methylomirabilis</taxon>
    </lineage>
</organism>
<proteinExistence type="predicted"/>
<protein>
    <submittedName>
        <fullName evidence="2">Uncharacterized protein</fullName>
    </submittedName>
</protein>
<comment type="caution">
    <text evidence="2">The sequence shown here is derived from an EMBL/GenBank/DDBJ whole genome shotgun (WGS) entry which is preliminary data.</text>
</comment>